<dbReference type="Proteomes" id="UP001189429">
    <property type="component" value="Unassembled WGS sequence"/>
</dbReference>
<evidence type="ECO:0000313" key="3">
    <source>
        <dbReference type="Proteomes" id="UP001189429"/>
    </source>
</evidence>
<feature type="chain" id="PRO_5045596449" description="Secreted protein" evidence="1">
    <location>
        <begin position="25"/>
        <end position="121"/>
    </location>
</feature>
<dbReference type="EMBL" id="CAUYUJ010018727">
    <property type="protein sequence ID" value="CAK0885900.1"/>
    <property type="molecule type" value="Genomic_DNA"/>
</dbReference>
<evidence type="ECO:0000313" key="2">
    <source>
        <dbReference type="EMBL" id="CAK0885900.1"/>
    </source>
</evidence>
<feature type="signal peptide" evidence="1">
    <location>
        <begin position="1"/>
        <end position="24"/>
    </location>
</feature>
<protein>
    <recommendedName>
        <fullName evidence="4">Secreted protein</fullName>
    </recommendedName>
</protein>
<reference evidence="2" key="1">
    <citation type="submission" date="2023-10" db="EMBL/GenBank/DDBJ databases">
        <authorList>
            <person name="Chen Y."/>
            <person name="Shah S."/>
            <person name="Dougan E. K."/>
            <person name="Thang M."/>
            <person name="Chan C."/>
        </authorList>
    </citation>
    <scope>NUCLEOTIDE SEQUENCE [LARGE SCALE GENOMIC DNA]</scope>
</reference>
<keyword evidence="1" id="KW-0732">Signal</keyword>
<name>A0ABN9WLK7_9DINO</name>
<proteinExistence type="predicted"/>
<sequence>MGALLYLSFVAVLWPGELLALTAADVLLPSALISSRPRAHVRIKLPKTRRLAARRQHDRFDEPVLIELLEAWLLGILGQQQLRARSAYQFRQAHDALVSHLGVPASNGGHACQPWRRHFFL</sequence>
<comment type="caution">
    <text evidence="2">The sequence shown here is derived from an EMBL/GenBank/DDBJ whole genome shotgun (WGS) entry which is preliminary data.</text>
</comment>
<evidence type="ECO:0000256" key="1">
    <source>
        <dbReference type="SAM" id="SignalP"/>
    </source>
</evidence>
<evidence type="ECO:0008006" key="4">
    <source>
        <dbReference type="Google" id="ProtNLM"/>
    </source>
</evidence>
<organism evidence="2 3">
    <name type="scientific">Prorocentrum cordatum</name>
    <dbReference type="NCBI Taxonomy" id="2364126"/>
    <lineage>
        <taxon>Eukaryota</taxon>
        <taxon>Sar</taxon>
        <taxon>Alveolata</taxon>
        <taxon>Dinophyceae</taxon>
        <taxon>Prorocentrales</taxon>
        <taxon>Prorocentraceae</taxon>
        <taxon>Prorocentrum</taxon>
    </lineage>
</organism>
<accession>A0ABN9WLK7</accession>
<keyword evidence="3" id="KW-1185">Reference proteome</keyword>
<gene>
    <name evidence="2" type="ORF">PCOR1329_LOCUS67387</name>
</gene>